<gene>
    <name evidence="3" type="ORF">SAMN02745220_01686</name>
</gene>
<dbReference type="RefSeq" id="WP_073612998.1">
    <property type="nucleotide sequence ID" value="NZ_FRFE01000006.1"/>
</dbReference>
<reference evidence="3 4" key="1">
    <citation type="submission" date="2016-12" db="EMBL/GenBank/DDBJ databases">
        <authorList>
            <person name="Song W.-J."/>
            <person name="Kurnit D.M."/>
        </authorList>
    </citation>
    <scope>NUCLEOTIDE SEQUENCE [LARGE SCALE GENOMIC DNA]</scope>
    <source>
        <strain evidence="3 4">DSM 18488</strain>
    </source>
</reference>
<dbReference type="GO" id="GO:0009245">
    <property type="term" value="P:lipid A biosynthetic process"/>
    <property type="evidence" value="ECO:0007669"/>
    <property type="project" value="InterPro"/>
</dbReference>
<protein>
    <submittedName>
        <fullName evidence="3">Uncharacterized N-terminal domain of lipid-A-disaccharide synthase</fullName>
    </submittedName>
</protein>
<name>A0A1M7Y3X8_9BACT</name>
<feature type="transmembrane region" description="Helical" evidence="1">
    <location>
        <begin position="6"/>
        <end position="23"/>
    </location>
</feature>
<feature type="domain" description="Lipid A biosynthesis N-terminal" evidence="2">
    <location>
        <begin position="9"/>
        <end position="80"/>
    </location>
</feature>
<dbReference type="Proteomes" id="UP000184603">
    <property type="component" value="Unassembled WGS sequence"/>
</dbReference>
<proteinExistence type="predicted"/>
<sequence length="214" mass="24420">MNHYLVYGIGFSAQILFSARLLTQWILSEKAGRTLSPLIFWQLSVFASFLLMVYGIMRDDLAIILSQSITYAIYIRNLHFHGHWKTIPWPLRIMAIIFPLFAAIWLACGSGNNLYTVLNNPDISTALMVWGLLGQCVFTFRFIYQLLVAEKKHESILPLGFWLLSISGSLMVLSYAVIRRDPVLFIGQLFGCVVYARNILLLRRQARISGEADQ</sequence>
<dbReference type="Pfam" id="PF07578">
    <property type="entry name" value="LAB_N"/>
    <property type="match status" value="2"/>
</dbReference>
<feature type="transmembrane region" description="Helical" evidence="1">
    <location>
        <begin position="127"/>
        <end position="144"/>
    </location>
</feature>
<feature type="transmembrane region" description="Helical" evidence="1">
    <location>
        <begin position="156"/>
        <end position="178"/>
    </location>
</feature>
<feature type="transmembrane region" description="Helical" evidence="1">
    <location>
        <begin position="35"/>
        <end position="55"/>
    </location>
</feature>
<feature type="transmembrane region" description="Helical" evidence="1">
    <location>
        <begin position="184"/>
        <end position="202"/>
    </location>
</feature>
<feature type="transmembrane region" description="Helical" evidence="1">
    <location>
        <begin position="89"/>
        <end position="107"/>
    </location>
</feature>
<accession>A0A1M7Y3X8</accession>
<dbReference type="SMART" id="SM01259">
    <property type="entry name" value="LAB_N"/>
    <property type="match status" value="2"/>
</dbReference>
<dbReference type="AlphaFoldDB" id="A0A1M7Y3X8"/>
<feature type="domain" description="Lipid A biosynthesis N-terminal" evidence="2">
    <location>
        <begin position="130"/>
        <end position="201"/>
    </location>
</feature>
<keyword evidence="1" id="KW-1133">Transmembrane helix</keyword>
<dbReference type="OrthoDB" id="9793186at2"/>
<evidence type="ECO:0000256" key="1">
    <source>
        <dbReference type="SAM" id="Phobius"/>
    </source>
</evidence>
<dbReference type="GO" id="GO:0016020">
    <property type="term" value="C:membrane"/>
    <property type="evidence" value="ECO:0007669"/>
    <property type="project" value="GOC"/>
</dbReference>
<dbReference type="GO" id="GO:0008915">
    <property type="term" value="F:lipid-A-disaccharide synthase activity"/>
    <property type="evidence" value="ECO:0007669"/>
    <property type="project" value="InterPro"/>
</dbReference>
<keyword evidence="1" id="KW-0812">Transmembrane</keyword>
<evidence type="ECO:0000313" key="4">
    <source>
        <dbReference type="Proteomes" id="UP000184603"/>
    </source>
</evidence>
<keyword evidence="1" id="KW-0472">Membrane</keyword>
<evidence type="ECO:0000259" key="2">
    <source>
        <dbReference type="SMART" id="SM01259"/>
    </source>
</evidence>
<dbReference type="Gene3D" id="1.20.1280.290">
    <property type="match status" value="2"/>
</dbReference>
<dbReference type="InterPro" id="IPR011499">
    <property type="entry name" value="Lipid_A_biosynth_N"/>
</dbReference>
<organism evidence="3 4">
    <name type="scientific">Desulfopila aestuarii DSM 18488</name>
    <dbReference type="NCBI Taxonomy" id="1121416"/>
    <lineage>
        <taxon>Bacteria</taxon>
        <taxon>Pseudomonadati</taxon>
        <taxon>Thermodesulfobacteriota</taxon>
        <taxon>Desulfobulbia</taxon>
        <taxon>Desulfobulbales</taxon>
        <taxon>Desulfocapsaceae</taxon>
        <taxon>Desulfopila</taxon>
    </lineage>
</organism>
<keyword evidence="4" id="KW-1185">Reference proteome</keyword>
<dbReference type="STRING" id="1121416.SAMN02745220_01686"/>
<evidence type="ECO:0000313" key="3">
    <source>
        <dbReference type="EMBL" id="SHO46902.1"/>
    </source>
</evidence>
<dbReference type="EMBL" id="FRFE01000006">
    <property type="protein sequence ID" value="SHO46902.1"/>
    <property type="molecule type" value="Genomic_DNA"/>
</dbReference>